<evidence type="ECO:0000259" key="5">
    <source>
        <dbReference type="Pfam" id="PF08386"/>
    </source>
</evidence>
<protein>
    <submittedName>
        <fullName evidence="6">TAP domain protein</fullName>
    </submittedName>
</protein>
<comment type="similarity">
    <text evidence="1">Belongs to the peptidase S33 family.</text>
</comment>
<dbReference type="SUPFAM" id="SSF53474">
    <property type="entry name" value="alpha/beta-Hydrolases"/>
    <property type="match status" value="1"/>
</dbReference>
<dbReference type="InterPro" id="IPR051601">
    <property type="entry name" value="Serine_prot/Carboxylest_S33"/>
</dbReference>
<dbReference type="Proteomes" id="UP000009236">
    <property type="component" value="Chromosome"/>
</dbReference>
<evidence type="ECO:0000313" key="7">
    <source>
        <dbReference type="Proteomes" id="UP000009236"/>
    </source>
</evidence>
<keyword evidence="7" id="KW-1185">Reference proteome</keyword>
<dbReference type="RefSeq" id="WP_013837622.1">
    <property type="nucleotide sequence ID" value="NC_015588.1"/>
</dbReference>
<proteinExistence type="inferred from homology"/>
<accession>F6FU31</accession>
<dbReference type="STRING" id="743718.Isova_0430"/>
<feature type="chain" id="PRO_5003339558" evidence="4">
    <location>
        <begin position="22"/>
        <end position="517"/>
    </location>
</feature>
<dbReference type="PANTHER" id="PTHR43248:SF29">
    <property type="entry name" value="TRIPEPTIDYL AMINOPEPTIDASE"/>
    <property type="match status" value="1"/>
</dbReference>
<dbReference type="InterPro" id="IPR029058">
    <property type="entry name" value="AB_hydrolase_fold"/>
</dbReference>
<feature type="domain" description="Peptidase S33 tripeptidyl aminopeptidase-like C-terminal" evidence="5">
    <location>
        <begin position="416"/>
        <end position="517"/>
    </location>
</feature>
<evidence type="ECO:0000256" key="2">
    <source>
        <dbReference type="ARBA" id="ARBA00022729"/>
    </source>
</evidence>
<reference evidence="6 7" key="1">
    <citation type="submission" date="2011-05" db="EMBL/GenBank/DDBJ databases">
        <title>Complete sequence of Isoptericola variabilis 225.</title>
        <authorList>
            <consortium name="US DOE Joint Genome Institute"/>
            <person name="Lucas S."/>
            <person name="Han J."/>
            <person name="Lapidus A."/>
            <person name="Cheng J.-F."/>
            <person name="Goodwin L."/>
            <person name="Pitluck S."/>
            <person name="Peters L."/>
            <person name="Mikhailova N."/>
            <person name="Zeytun A."/>
            <person name="Han C."/>
            <person name="Tapia R."/>
            <person name="Land M."/>
            <person name="Hauser L."/>
            <person name="Kyrpides N."/>
            <person name="Ivanova N."/>
            <person name="Pagani I."/>
            <person name="Siebers A."/>
            <person name="Allgaier M."/>
            <person name="Thelen M."/>
            <person name="Hugenholtz P."/>
            <person name="Gladden J."/>
            <person name="Woyke T."/>
        </authorList>
    </citation>
    <scope>NUCLEOTIDE SEQUENCE [LARGE SCALE GENOMIC DNA]</scope>
    <source>
        <strain evidence="7">225</strain>
    </source>
</reference>
<name>F6FU31_ISOV2</name>
<dbReference type="PANTHER" id="PTHR43248">
    <property type="entry name" value="2-SUCCINYL-6-HYDROXY-2,4-CYCLOHEXADIENE-1-CARBOXYLATE SYNTHASE"/>
    <property type="match status" value="1"/>
</dbReference>
<dbReference type="HOGENOM" id="CLU_013364_3_1_11"/>
<dbReference type="Gene3D" id="3.40.50.1820">
    <property type="entry name" value="alpha/beta hydrolase"/>
    <property type="match status" value="1"/>
</dbReference>
<evidence type="ECO:0000256" key="4">
    <source>
        <dbReference type="SAM" id="SignalP"/>
    </source>
</evidence>
<dbReference type="KEGG" id="iva:Isova_0430"/>
<feature type="signal peptide" evidence="4">
    <location>
        <begin position="1"/>
        <end position="21"/>
    </location>
</feature>
<dbReference type="InterPro" id="IPR013595">
    <property type="entry name" value="Pept_S33_TAP-like_C"/>
</dbReference>
<keyword evidence="2 4" id="KW-0732">Signal</keyword>
<dbReference type="AlphaFoldDB" id="F6FU31"/>
<dbReference type="PROSITE" id="PS51257">
    <property type="entry name" value="PROKAR_LIPOPROTEIN"/>
    <property type="match status" value="1"/>
</dbReference>
<sequence>MTSSSPRTTVARALAAGTAVAALLVGCSAPGKVQTPVESAAGWDPAAAAAAGAPEGFEEYYVQDLQWTECGEGFECATASAPLSWDDPDAGSIELALNRVVARGEKVGSLLVNPGGPGGSGVDFLRSAVGMFGDPLKDSFDIVGFDPRGVGDSTPVRCFDDARKDESLSKDFDLETDEGVAAAREEARAWAEACAQNTGELLGTVDTQSAARDMDMLRAVLGDDQLHYLGYSYGTQLGATYAGLFPERAGRLVLDGGIDVTLSADEVSKGQAVGFENALRAYVTDCQAGSSCPLSGSVDDGMRQVRAVLDYAFERPYPTSSDRQVTQTLAFYGIAVTLYDEGSWPVLTQALEEAIIQGRGDTLLYLADFYNDRNSDGTFSTNSSEAFRAVGCLDDRSSADVEDMRAQVAEIEEVAPTVGTFFGYGGIACADWPHPEVEQEFDASAAGAPPILVVGTTGDPATPYVWSEGLADTLESGVLLTYEGEGHTAYGRSNECVAGAVEAYLVEGTVPAEGTTC</sequence>
<dbReference type="EMBL" id="CP002810">
    <property type="protein sequence ID" value="AEG43227.1"/>
    <property type="molecule type" value="Genomic_DNA"/>
</dbReference>
<evidence type="ECO:0000256" key="3">
    <source>
        <dbReference type="ARBA" id="ARBA00022801"/>
    </source>
</evidence>
<organism evidence="7">
    <name type="scientific">Isoptericola variabilis (strain 225)</name>
    <dbReference type="NCBI Taxonomy" id="743718"/>
    <lineage>
        <taxon>Bacteria</taxon>
        <taxon>Bacillati</taxon>
        <taxon>Actinomycetota</taxon>
        <taxon>Actinomycetes</taxon>
        <taxon>Micrococcales</taxon>
        <taxon>Promicromonosporaceae</taxon>
        <taxon>Isoptericola</taxon>
    </lineage>
</organism>
<dbReference type="eggNOG" id="COG0596">
    <property type="taxonomic scope" value="Bacteria"/>
</dbReference>
<evidence type="ECO:0000256" key="1">
    <source>
        <dbReference type="ARBA" id="ARBA00010088"/>
    </source>
</evidence>
<dbReference type="Pfam" id="PF08386">
    <property type="entry name" value="Abhydrolase_4"/>
    <property type="match status" value="1"/>
</dbReference>
<keyword evidence="3" id="KW-0378">Hydrolase</keyword>
<evidence type="ECO:0000313" key="6">
    <source>
        <dbReference type="EMBL" id="AEG43227.1"/>
    </source>
</evidence>
<dbReference type="GO" id="GO:0016787">
    <property type="term" value="F:hydrolase activity"/>
    <property type="evidence" value="ECO:0007669"/>
    <property type="project" value="UniProtKB-KW"/>
</dbReference>
<gene>
    <name evidence="6" type="ordered locus">Isova_0430</name>
</gene>